<dbReference type="GO" id="GO:0016787">
    <property type="term" value="F:hydrolase activity"/>
    <property type="evidence" value="ECO:0007669"/>
    <property type="project" value="UniProtKB-KW"/>
</dbReference>
<dbReference type="PANTHER" id="PTHR43434:SF1">
    <property type="entry name" value="PHOSPHOGLYCOLATE PHOSPHATASE"/>
    <property type="match status" value="1"/>
</dbReference>
<evidence type="ECO:0000313" key="2">
    <source>
        <dbReference type="Proteomes" id="UP001501759"/>
    </source>
</evidence>
<dbReference type="InterPro" id="IPR041492">
    <property type="entry name" value="HAD_2"/>
</dbReference>
<dbReference type="InterPro" id="IPR023214">
    <property type="entry name" value="HAD_sf"/>
</dbReference>
<dbReference type="InterPro" id="IPR050155">
    <property type="entry name" value="HAD-like_hydrolase_sf"/>
</dbReference>
<dbReference type="EMBL" id="BAABKB010000031">
    <property type="protein sequence ID" value="GAA5029211.1"/>
    <property type="molecule type" value="Genomic_DNA"/>
</dbReference>
<reference evidence="2" key="1">
    <citation type="journal article" date="2019" name="Int. J. Syst. Evol. Microbiol.">
        <title>The Global Catalogue of Microorganisms (GCM) 10K type strain sequencing project: providing services to taxonomists for standard genome sequencing and annotation.</title>
        <authorList>
            <consortium name="The Broad Institute Genomics Platform"/>
            <consortium name="The Broad Institute Genome Sequencing Center for Infectious Disease"/>
            <person name="Wu L."/>
            <person name="Ma J."/>
        </authorList>
    </citation>
    <scope>NUCLEOTIDE SEQUENCE [LARGE SCALE GENOMIC DNA]</scope>
    <source>
        <strain evidence="2">JCM 18409</strain>
    </source>
</reference>
<evidence type="ECO:0000313" key="1">
    <source>
        <dbReference type="EMBL" id="GAA5029211.1"/>
    </source>
</evidence>
<dbReference type="PANTHER" id="PTHR43434">
    <property type="entry name" value="PHOSPHOGLYCOLATE PHOSPHATASE"/>
    <property type="match status" value="1"/>
</dbReference>
<dbReference type="InterPro" id="IPR036412">
    <property type="entry name" value="HAD-like_sf"/>
</dbReference>
<proteinExistence type="predicted"/>
<keyword evidence="1" id="KW-0378">Hydrolase</keyword>
<sequence length="234" mass="25281">MEAEAEHLRRLLDCTRFVILDFDGPICRLLAGYTAEAMTGHLTDWLDSRGYGDLARRGQHPQAVADPQVIVRAVTKHRPGSDLAIEAERRLTDLERAAVPSAVPTPYADPLIHTLHARGVPIAIASNNSATAISDYLAARSLQSIISHVQGRRSDFEHLKPHPYSLTKAMEAINADPAATTHLGDSPTDLHAAQAAGIAFLGYSSYGPWQQGLRDAGADCTVSSLRPILELLHG</sequence>
<name>A0ABP9JGH3_9ACTN</name>
<organism evidence="1 2">
    <name type="scientific">Streptomyces siamensis</name>
    <dbReference type="NCBI Taxonomy" id="1274986"/>
    <lineage>
        <taxon>Bacteria</taxon>
        <taxon>Bacillati</taxon>
        <taxon>Actinomycetota</taxon>
        <taxon>Actinomycetes</taxon>
        <taxon>Kitasatosporales</taxon>
        <taxon>Streptomycetaceae</taxon>
        <taxon>Streptomyces</taxon>
    </lineage>
</organism>
<comment type="caution">
    <text evidence="1">The sequence shown here is derived from an EMBL/GenBank/DDBJ whole genome shotgun (WGS) entry which is preliminary data.</text>
</comment>
<dbReference type="RefSeq" id="WP_345656589.1">
    <property type="nucleotide sequence ID" value="NZ_BAABKB010000031.1"/>
</dbReference>
<gene>
    <name evidence="1" type="ORF">GCM10023335_68010</name>
</gene>
<dbReference type="Gene3D" id="3.40.50.1000">
    <property type="entry name" value="HAD superfamily/HAD-like"/>
    <property type="match status" value="1"/>
</dbReference>
<keyword evidence="2" id="KW-1185">Reference proteome</keyword>
<dbReference type="Pfam" id="PF13419">
    <property type="entry name" value="HAD_2"/>
    <property type="match status" value="1"/>
</dbReference>
<dbReference type="CDD" id="cd01427">
    <property type="entry name" value="HAD_like"/>
    <property type="match status" value="1"/>
</dbReference>
<dbReference type="SUPFAM" id="SSF56784">
    <property type="entry name" value="HAD-like"/>
    <property type="match status" value="1"/>
</dbReference>
<dbReference type="Proteomes" id="UP001501759">
    <property type="component" value="Unassembled WGS sequence"/>
</dbReference>
<accession>A0ABP9JGH3</accession>
<protein>
    <submittedName>
        <fullName evidence="1">HAD family hydrolase</fullName>
    </submittedName>
</protein>